<dbReference type="AlphaFoldDB" id="B8MFZ0"/>
<dbReference type="PANTHER" id="PTHR43775:SF37">
    <property type="entry name" value="SI:DKEY-61P9.11"/>
    <property type="match status" value="1"/>
</dbReference>
<dbReference type="GO" id="GO:0004312">
    <property type="term" value="F:fatty acid synthase activity"/>
    <property type="evidence" value="ECO:0007669"/>
    <property type="project" value="TreeGrafter"/>
</dbReference>
<dbReference type="InterPro" id="IPR042104">
    <property type="entry name" value="PKS_dehydratase_sf"/>
</dbReference>
<evidence type="ECO:0000256" key="2">
    <source>
        <dbReference type="ARBA" id="ARBA00022553"/>
    </source>
</evidence>
<feature type="domain" description="Carrier" evidence="5">
    <location>
        <begin position="166"/>
        <end position="240"/>
    </location>
</feature>
<dbReference type="Gene3D" id="3.10.129.110">
    <property type="entry name" value="Polyketide synthase dehydratase"/>
    <property type="match status" value="1"/>
</dbReference>
<comment type="caution">
    <text evidence="3">Lacks conserved residue(s) required for the propagation of feature annotation.</text>
</comment>
<dbReference type="InterPro" id="IPR020806">
    <property type="entry name" value="PKS_PP-bd"/>
</dbReference>
<feature type="domain" description="PKS/mFAS DH" evidence="6">
    <location>
        <begin position="1"/>
        <end position="121"/>
    </location>
</feature>
<dbReference type="InParanoid" id="B8MFZ0"/>
<keyword evidence="1" id="KW-0596">Phosphopantetheine</keyword>
<evidence type="ECO:0008006" key="9">
    <source>
        <dbReference type="Google" id="ProtNLM"/>
    </source>
</evidence>
<dbReference type="HOGENOM" id="CLU_797345_0_0_1"/>
<dbReference type="OrthoDB" id="4525037at2759"/>
<feature type="compositionally biased region" description="Polar residues" evidence="4">
    <location>
        <begin position="269"/>
        <end position="278"/>
    </location>
</feature>
<dbReference type="GeneID" id="8102773"/>
<evidence type="ECO:0000259" key="5">
    <source>
        <dbReference type="PROSITE" id="PS50075"/>
    </source>
</evidence>
<dbReference type="InterPro" id="IPR036736">
    <property type="entry name" value="ACP-like_sf"/>
</dbReference>
<dbReference type="PROSITE" id="PS50075">
    <property type="entry name" value="CARRIER"/>
    <property type="match status" value="2"/>
</dbReference>
<evidence type="ECO:0000259" key="6">
    <source>
        <dbReference type="PROSITE" id="PS52019"/>
    </source>
</evidence>
<name>B8MFZ0_TALSN</name>
<evidence type="ECO:0000256" key="1">
    <source>
        <dbReference type="ARBA" id="ARBA00022450"/>
    </source>
</evidence>
<protein>
    <recommendedName>
        <fullName evidence="9">Carrier domain-containing protein</fullName>
    </recommendedName>
</protein>
<reference evidence="8" key="1">
    <citation type="journal article" date="2015" name="Genome Announc.">
        <title>Genome sequence of the AIDS-associated pathogen Penicillium marneffei (ATCC18224) and its near taxonomic relative Talaromyces stipitatus (ATCC10500).</title>
        <authorList>
            <person name="Nierman W.C."/>
            <person name="Fedorova-Abrams N.D."/>
            <person name="Andrianopoulos A."/>
        </authorList>
    </citation>
    <scope>NUCLEOTIDE SEQUENCE [LARGE SCALE GENOMIC DNA]</scope>
    <source>
        <strain evidence="8">ATCC 10500 / CBS 375.48 / QM 6759 / NRRL 1006</strain>
    </source>
</reference>
<feature type="region of interest" description="Disordered" evidence="4">
    <location>
        <begin position="243"/>
        <end position="278"/>
    </location>
</feature>
<feature type="domain" description="Carrier" evidence="5">
    <location>
        <begin position="276"/>
        <end position="348"/>
    </location>
</feature>
<dbReference type="Proteomes" id="UP000001745">
    <property type="component" value="Unassembled WGS sequence"/>
</dbReference>
<dbReference type="eggNOG" id="KOG1202">
    <property type="taxonomic scope" value="Eukaryota"/>
</dbReference>
<dbReference type="VEuPathDB" id="FungiDB:TSTA_009770"/>
<evidence type="ECO:0000256" key="3">
    <source>
        <dbReference type="PROSITE-ProRule" id="PRU01363"/>
    </source>
</evidence>
<dbReference type="PANTHER" id="PTHR43775">
    <property type="entry name" value="FATTY ACID SYNTHASE"/>
    <property type="match status" value="1"/>
</dbReference>
<evidence type="ECO:0000256" key="4">
    <source>
        <dbReference type="SAM" id="MobiDB-lite"/>
    </source>
</evidence>
<dbReference type="EMBL" id="EQ962656">
    <property type="protein sequence ID" value="EED15857.1"/>
    <property type="molecule type" value="Genomic_DNA"/>
</dbReference>
<dbReference type="SUPFAM" id="SSF47336">
    <property type="entry name" value="ACP-like"/>
    <property type="match status" value="2"/>
</dbReference>
<dbReference type="GO" id="GO:0006633">
    <property type="term" value="P:fatty acid biosynthetic process"/>
    <property type="evidence" value="ECO:0007669"/>
    <property type="project" value="TreeGrafter"/>
</dbReference>
<evidence type="ECO:0000313" key="8">
    <source>
        <dbReference type="Proteomes" id="UP000001745"/>
    </source>
</evidence>
<dbReference type="RefSeq" id="XP_002483091.1">
    <property type="nucleotide sequence ID" value="XM_002483046.1"/>
</dbReference>
<dbReference type="PhylomeDB" id="B8MFZ0"/>
<proteinExistence type="predicted"/>
<dbReference type="PROSITE" id="PS52019">
    <property type="entry name" value="PKS_MFAS_DH"/>
    <property type="match status" value="1"/>
</dbReference>
<dbReference type="GO" id="GO:0031177">
    <property type="term" value="F:phosphopantetheine binding"/>
    <property type="evidence" value="ECO:0007669"/>
    <property type="project" value="InterPro"/>
</dbReference>
<dbReference type="SMART" id="SM00823">
    <property type="entry name" value="PKS_PP"/>
    <property type="match status" value="2"/>
</dbReference>
<dbReference type="InterPro" id="IPR009081">
    <property type="entry name" value="PP-bd_ACP"/>
</dbReference>
<feature type="region of interest" description="C-terminal hotdog fold" evidence="3">
    <location>
        <begin position="1"/>
        <end position="121"/>
    </location>
</feature>
<dbReference type="InterPro" id="IPR049900">
    <property type="entry name" value="PKS_mFAS_DH"/>
</dbReference>
<dbReference type="STRING" id="441959.B8MFZ0"/>
<dbReference type="Pfam" id="PF00550">
    <property type="entry name" value="PP-binding"/>
    <property type="match status" value="2"/>
</dbReference>
<feature type="region of interest" description="N-terminal hotdog fold" evidence="3">
    <location>
        <position position="1"/>
    </location>
</feature>
<keyword evidence="8" id="KW-1185">Reference proteome</keyword>
<evidence type="ECO:0000313" key="7">
    <source>
        <dbReference type="EMBL" id="EED15857.1"/>
    </source>
</evidence>
<dbReference type="InterPro" id="IPR050091">
    <property type="entry name" value="PKS_NRPS_Biosynth_Enz"/>
</dbReference>
<gene>
    <name evidence="7" type="ORF">TSTA_009770</name>
</gene>
<organism evidence="7 8">
    <name type="scientific">Talaromyces stipitatus (strain ATCC 10500 / CBS 375.48 / QM 6759 / NRRL 1006)</name>
    <name type="common">Penicillium stipitatum</name>
    <dbReference type="NCBI Taxonomy" id="441959"/>
    <lineage>
        <taxon>Eukaryota</taxon>
        <taxon>Fungi</taxon>
        <taxon>Dikarya</taxon>
        <taxon>Ascomycota</taxon>
        <taxon>Pezizomycotina</taxon>
        <taxon>Eurotiomycetes</taxon>
        <taxon>Eurotiomycetidae</taxon>
        <taxon>Eurotiales</taxon>
        <taxon>Trichocomaceae</taxon>
        <taxon>Talaromyces</taxon>
        <taxon>Talaromyces sect. Talaromyces</taxon>
    </lineage>
</organism>
<dbReference type="OMA" id="WIFDEHE"/>
<dbReference type="Gene3D" id="1.10.1200.10">
    <property type="entry name" value="ACP-like"/>
    <property type="match status" value="2"/>
</dbReference>
<accession>B8MFZ0</accession>
<sequence>MQEVTLDSDEHEATTRVEFQVDDCGFRLNPCWVDSLGHIAGFIMNASDATPTKPQIFINHGWDQMCCAIEFEKGVQYHVYKRMQLENGTTYAGDTYIFKDNSLVAIYEGIRITTSTTSNQRNRPLTRYQLNGQRHLQRGPHMQFRNNRIQAEKPKPAASSTVPRPNEIASRVLAIVGEEAGVDHTELDPNEDFQNHGIDSLLSLTICGRIQEELGVDVSSSLFADYCTPMELSRFLGSDNRHDSLSASSVSSSDNTDKINTPENREMDSNTSTDGEMDSSTIEVIRETIAQETGVPVSELTLSSSFADLGVDSLLIFTIVGKLLEALNMDLPSSLLMENENSEKSVKH</sequence>
<keyword evidence="2" id="KW-0597">Phosphoprotein</keyword>